<accession>A0A6P8Q8D1</accession>
<evidence type="ECO:0000256" key="7">
    <source>
        <dbReference type="RuleBase" id="RU364114"/>
    </source>
</evidence>
<dbReference type="AlphaFoldDB" id="A0A6P8Q8D1"/>
<dbReference type="EC" id="2.1.1.320" evidence="7"/>
<comment type="subcellular location">
    <subcellularLocation>
        <location evidence="1 7">Mitochondrion</location>
    </subcellularLocation>
</comment>
<evidence type="ECO:0000256" key="5">
    <source>
        <dbReference type="ARBA" id="ARBA00023128"/>
    </source>
</evidence>
<evidence type="ECO:0000256" key="4">
    <source>
        <dbReference type="ARBA" id="ARBA00022679"/>
    </source>
</evidence>
<evidence type="ECO:0000256" key="3">
    <source>
        <dbReference type="ARBA" id="ARBA00022603"/>
    </source>
</evidence>
<dbReference type="Pfam" id="PF02636">
    <property type="entry name" value="Methyltransf_28"/>
    <property type="match status" value="1"/>
</dbReference>
<comment type="function">
    <text evidence="7">Arginine methyltransferase involved in the assembly or stability of mitochondrial NADH:ubiquinone oxidoreductase complex (complex I).</text>
</comment>
<dbReference type="GeneID" id="117356554"/>
<dbReference type="GO" id="GO:0035243">
    <property type="term" value="F:protein-arginine omega-N symmetric methyltransferase activity"/>
    <property type="evidence" value="ECO:0007669"/>
    <property type="project" value="UniProtKB-EC"/>
</dbReference>
<keyword evidence="8" id="KW-1185">Reference proteome</keyword>
<dbReference type="GO" id="GO:0032259">
    <property type="term" value="P:methylation"/>
    <property type="evidence" value="ECO:0007669"/>
    <property type="project" value="UniProtKB-KW"/>
</dbReference>
<evidence type="ECO:0000313" key="9">
    <source>
        <dbReference type="RefSeq" id="XP_033791795.1"/>
    </source>
</evidence>
<dbReference type="SUPFAM" id="SSF53335">
    <property type="entry name" value="S-adenosyl-L-methionine-dependent methyltransferases"/>
    <property type="match status" value="1"/>
</dbReference>
<dbReference type="InterPro" id="IPR029063">
    <property type="entry name" value="SAM-dependent_MTases_sf"/>
</dbReference>
<dbReference type="RefSeq" id="XP_033791795.1">
    <property type="nucleotide sequence ID" value="XM_033935904.1"/>
</dbReference>
<dbReference type="InterPro" id="IPR003788">
    <property type="entry name" value="NDUFAF7"/>
</dbReference>
<keyword evidence="4 7" id="KW-0808">Transferase</keyword>
<keyword evidence="3 7" id="KW-0489">Methyltransferase</keyword>
<protein>
    <recommendedName>
        <fullName evidence="7">Protein arginine methyltransferase NDUFAF7</fullName>
        <ecNumber evidence="7">2.1.1.320</ecNumber>
    </recommendedName>
</protein>
<dbReference type="CTD" id="55471"/>
<dbReference type="GO" id="GO:0005739">
    <property type="term" value="C:mitochondrion"/>
    <property type="evidence" value="ECO:0007669"/>
    <property type="project" value="UniProtKB-SubCell"/>
</dbReference>
<gene>
    <name evidence="9" type="primary">NDUFAF7</name>
</gene>
<comment type="similarity">
    <text evidence="2 7">Belongs to the NDUFAF7 family.</text>
</comment>
<dbReference type="Gene3D" id="3.40.50.12710">
    <property type="match status" value="2"/>
</dbReference>
<evidence type="ECO:0000256" key="1">
    <source>
        <dbReference type="ARBA" id="ARBA00004173"/>
    </source>
</evidence>
<name>A0A6P8Q8D1_GEOSA</name>
<evidence type="ECO:0000313" key="8">
    <source>
        <dbReference type="Proteomes" id="UP000515159"/>
    </source>
</evidence>
<organism evidence="8 9">
    <name type="scientific">Geotrypetes seraphini</name>
    <name type="common">Gaboon caecilian</name>
    <name type="synonym">Caecilia seraphini</name>
    <dbReference type="NCBI Taxonomy" id="260995"/>
    <lineage>
        <taxon>Eukaryota</taxon>
        <taxon>Metazoa</taxon>
        <taxon>Chordata</taxon>
        <taxon>Craniata</taxon>
        <taxon>Vertebrata</taxon>
        <taxon>Euteleostomi</taxon>
        <taxon>Amphibia</taxon>
        <taxon>Gymnophiona</taxon>
        <taxon>Geotrypetes</taxon>
    </lineage>
</organism>
<evidence type="ECO:0000256" key="6">
    <source>
        <dbReference type="ARBA" id="ARBA00048612"/>
    </source>
</evidence>
<dbReference type="PANTHER" id="PTHR12049">
    <property type="entry name" value="PROTEIN ARGININE METHYLTRANSFERASE NDUFAF7, MITOCHONDRIAL"/>
    <property type="match status" value="1"/>
</dbReference>
<reference evidence="9" key="1">
    <citation type="submission" date="2025-08" db="UniProtKB">
        <authorList>
            <consortium name="RefSeq"/>
        </authorList>
    </citation>
    <scope>IDENTIFICATION</scope>
</reference>
<evidence type="ECO:0000256" key="2">
    <source>
        <dbReference type="ARBA" id="ARBA00005891"/>
    </source>
</evidence>
<dbReference type="Proteomes" id="UP000515159">
    <property type="component" value="Chromosome 3"/>
</dbReference>
<keyword evidence="5 7" id="KW-0496">Mitochondrion</keyword>
<sequence>MRGAADSKLLKFSTSKYPCEAVHIWSPWITSTKCENSCLLSLDNNCYAVAAHQTILRCQCSSSGEKKEKSDQVSSMLKHLIFKIKSTGPITVAEYMREVLTNPVKGYYLHRDMLGEEGDFVTSPEISQIFGEVFDQFRSMMGKCDISVHLVEISPKLSELQAIKLTGEKIPSETNDRSSPVYKKGTTMTGLPVFWYYHLQDIPQGKGFYLAHEFFDALPIHKFQKTKHGWMEVLIDIDPEVPDTLRFVLAPTTTLFAKAFIQSGETRDHVEVSPAAGIIIQELACRIENNGGAALITDYGHDGQKTDTLRGFCDHKLHDVLIAPGTADLTADVDFSFLRRMTEGKVASLGPITQQEFLKNMGIEVRLKVLMDNAKDPAICRQLLNSYDMLTNPGKMGSRFKFFAMLPHVRLSAINQEVASKKSKSLQLPVAGFSKIVFQ</sequence>
<dbReference type="InterPro" id="IPR038375">
    <property type="entry name" value="NDUFAF7_sf"/>
</dbReference>
<dbReference type="PANTHER" id="PTHR12049:SF7">
    <property type="entry name" value="PROTEIN ARGININE METHYLTRANSFERASE NDUFAF7, MITOCHONDRIAL"/>
    <property type="match status" value="1"/>
</dbReference>
<comment type="catalytic activity">
    <reaction evidence="6 7">
        <text>L-arginyl-[protein] + 2 S-adenosyl-L-methionine = N(omega),N(omega)'-dimethyl-L-arginyl-[protein] + 2 S-adenosyl-L-homocysteine + 2 H(+)</text>
        <dbReference type="Rhea" id="RHEA:48108"/>
        <dbReference type="Rhea" id="RHEA-COMP:10532"/>
        <dbReference type="Rhea" id="RHEA-COMP:11992"/>
        <dbReference type="ChEBI" id="CHEBI:15378"/>
        <dbReference type="ChEBI" id="CHEBI:29965"/>
        <dbReference type="ChEBI" id="CHEBI:57856"/>
        <dbReference type="ChEBI" id="CHEBI:59789"/>
        <dbReference type="ChEBI" id="CHEBI:88221"/>
        <dbReference type="EC" id="2.1.1.320"/>
    </reaction>
</comment>
<proteinExistence type="inferred from homology"/>
<dbReference type="GO" id="GO:0032981">
    <property type="term" value="P:mitochondrial respiratory chain complex I assembly"/>
    <property type="evidence" value="ECO:0007669"/>
    <property type="project" value="TreeGrafter"/>
</dbReference>